<dbReference type="EMBL" id="HBED01031745">
    <property type="protein sequence ID" value="CAD8317093.1"/>
    <property type="molecule type" value="Transcribed_RNA"/>
</dbReference>
<evidence type="ECO:0000256" key="1">
    <source>
        <dbReference type="SAM" id="MobiDB-lite"/>
    </source>
</evidence>
<feature type="transmembrane region" description="Helical" evidence="2">
    <location>
        <begin position="468"/>
        <end position="489"/>
    </location>
</feature>
<reference evidence="3" key="1">
    <citation type="submission" date="2021-01" db="EMBL/GenBank/DDBJ databases">
        <authorList>
            <person name="Corre E."/>
            <person name="Pelletier E."/>
            <person name="Niang G."/>
            <person name="Scheremetjew M."/>
            <person name="Finn R."/>
            <person name="Kale V."/>
            <person name="Holt S."/>
            <person name="Cochrane G."/>
            <person name="Meng A."/>
            <person name="Brown T."/>
            <person name="Cohen L."/>
        </authorList>
    </citation>
    <scope>NUCLEOTIDE SEQUENCE</scope>
    <source>
        <strain evidence="3">CCMP147</strain>
    </source>
</reference>
<feature type="transmembrane region" description="Helical" evidence="2">
    <location>
        <begin position="501"/>
        <end position="523"/>
    </location>
</feature>
<dbReference type="PANTHER" id="PTHR40535:SF1">
    <property type="entry name" value="CHROMOSOME UNDETERMINED SCAFFOLD_9, WHOLE GENOME SHOTGUN SEQUENCE"/>
    <property type="match status" value="1"/>
</dbReference>
<name>A0A7R9W9P1_9STRA</name>
<proteinExistence type="predicted"/>
<protein>
    <submittedName>
        <fullName evidence="3">Uncharacterized protein</fullName>
    </submittedName>
</protein>
<feature type="region of interest" description="Disordered" evidence="1">
    <location>
        <begin position="639"/>
        <end position="670"/>
    </location>
</feature>
<dbReference type="AlphaFoldDB" id="A0A7R9W9P1"/>
<evidence type="ECO:0000256" key="2">
    <source>
        <dbReference type="SAM" id="Phobius"/>
    </source>
</evidence>
<keyword evidence="2" id="KW-0812">Transmembrane</keyword>
<sequence length="670" mass="73913">MSEDSDNTFGMEKHAGGGDDYNPEDDPGCRPCCSAPYGANSVATAAVATVAWALALTTLNSCHYLNAHFTYCHPPEAQAAAYGTCGDCHCINLDKPCPSGEANVPRTDYPKNFTAQLNAMKPTNQMQMACNPYNATDKGNRTSCTEPPQDLYQVELWETAVCGIKYDMDKLTQDLCPTEYNMTTYNSSQDMLDDGAIMTHWGACGVCSTTQDLATYIDNPDLTGKGQECGIRGLFNVDDGIKCFEEAGYTTPCAEMWMYNVFNTRDHCFDICIDFTFFGDGKNSGPPPECRIANCLLCDEEMSGPIFQTEAARSRRRSGLLSKIPRHCENILIVNHTDPCEITRAEVARRESERERRELEERQLQQGWFRRKLQQWEGLSSVLQTQRPTAPPKWTPPEPRETCVYVKLDIGLLSYAGLTSNNWFDGLFLSAEDKKYKTLYNTCYKMDLRNSVTGYWYYMKDILGGMHAAAKAFAIIAVVVGFFTMMFAWTTLCSAWAPKFWFGLGLCFALCSLSNFLTLLYFGSGVCELGCTFEAGAAVAIVAGVLWAVCAFLSFRIGPYRNGMGKANCCCCPTSEKRTGAHTAAYLPIPTASDPPSRTEVSVTETEQSDGTVVVEKVTTLPNGGKTVEVTTTKKMIGSKMTEADESVESEVEKPVKAEQAAFEEEAIDA</sequence>
<accession>A0A7R9W9P1</accession>
<keyword evidence="2" id="KW-1133">Transmembrane helix</keyword>
<feature type="transmembrane region" description="Helical" evidence="2">
    <location>
        <begin position="535"/>
        <end position="555"/>
    </location>
</feature>
<feature type="region of interest" description="Disordered" evidence="1">
    <location>
        <begin position="1"/>
        <end position="22"/>
    </location>
</feature>
<dbReference type="PANTHER" id="PTHR40535">
    <property type="entry name" value="CHROMOSOME UNDETERMINED SCAFFOLD_9, WHOLE GENOME SHOTGUN SEQUENCE"/>
    <property type="match status" value="1"/>
</dbReference>
<gene>
    <name evidence="3" type="ORF">TDUB1175_LOCUS15887</name>
</gene>
<evidence type="ECO:0000313" key="3">
    <source>
        <dbReference type="EMBL" id="CAD8317093.1"/>
    </source>
</evidence>
<organism evidence="3">
    <name type="scientific">Pseudictyota dubia</name>
    <dbReference type="NCBI Taxonomy" id="2749911"/>
    <lineage>
        <taxon>Eukaryota</taxon>
        <taxon>Sar</taxon>
        <taxon>Stramenopiles</taxon>
        <taxon>Ochrophyta</taxon>
        <taxon>Bacillariophyta</taxon>
        <taxon>Mediophyceae</taxon>
        <taxon>Biddulphiophycidae</taxon>
        <taxon>Eupodiscales</taxon>
        <taxon>Odontellaceae</taxon>
        <taxon>Pseudictyota</taxon>
    </lineage>
</organism>
<keyword evidence="2" id="KW-0472">Membrane</keyword>